<dbReference type="InterPro" id="IPR039447">
    <property type="entry name" value="UreH-like_TM_dom"/>
</dbReference>
<sequence length="251" mass="26823">MIWAGFLFGIVGSFHCVGMCGPIAMALPFVGSTGWRYYAGRLLYNSGRIVTYASLGALAGAFGESLQMAGLQQTVSIVSGILILLLLVLPATLKGKYAAILGTDKLMTWVRHKLSFYFQKNSLGSLFMVGLLNGLLPCGFVYIALAGAISAPGVGGAMLYMTLFGLGTFPLMFLVSLSGKLISLKLRSTFNRAVPYIGTTLAILFIVRGLGLGIPYLSPKVVETASHKKEMSCCSKPVAVKAERTDIFNNR</sequence>
<evidence type="ECO:0000313" key="4">
    <source>
        <dbReference type="Proteomes" id="UP001597094"/>
    </source>
</evidence>
<dbReference type="Proteomes" id="UP001597094">
    <property type="component" value="Unassembled WGS sequence"/>
</dbReference>
<name>A0ABW3SSZ1_9BACT</name>
<feature type="transmembrane region" description="Helical" evidence="1">
    <location>
        <begin position="123"/>
        <end position="145"/>
    </location>
</feature>
<reference evidence="4" key="1">
    <citation type="journal article" date="2019" name="Int. J. Syst. Evol. Microbiol.">
        <title>The Global Catalogue of Microorganisms (GCM) 10K type strain sequencing project: providing services to taxonomists for standard genome sequencing and annotation.</title>
        <authorList>
            <consortium name="The Broad Institute Genomics Platform"/>
            <consortium name="The Broad Institute Genome Sequencing Center for Infectious Disease"/>
            <person name="Wu L."/>
            <person name="Ma J."/>
        </authorList>
    </citation>
    <scope>NUCLEOTIDE SEQUENCE [LARGE SCALE GENOMIC DNA]</scope>
    <source>
        <strain evidence="4">JCM 31319</strain>
    </source>
</reference>
<evidence type="ECO:0000313" key="3">
    <source>
        <dbReference type="EMBL" id="MFD1186635.1"/>
    </source>
</evidence>
<keyword evidence="4" id="KW-1185">Reference proteome</keyword>
<feature type="transmembrane region" description="Helical" evidence="1">
    <location>
        <begin position="74"/>
        <end position="93"/>
    </location>
</feature>
<evidence type="ECO:0000256" key="1">
    <source>
        <dbReference type="SAM" id="Phobius"/>
    </source>
</evidence>
<accession>A0ABW3SSZ1</accession>
<dbReference type="EMBL" id="JBHTLD010000081">
    <property type="protein sequence ID" value="MFD1186635.1"/>
    <property type="molecule type" value="Genomic_DNA"/>
</dbReference>
<protein>
    <submittedName>
        <fullName evidence="3">Sulfite exporter TauE/SafE family protein</fullName>
    </submittedName>
</protein>
<organism evidence="3 4">
    <name type="scientific">Pontibacter rugosus</name>
    <dbReference type="NCBI Taxonomy" id="1745966"/>
    <lineage>
        <taxon>Bacteria</taxon>
        <taxon>Pseudomonadati</taxon>
        <taxon>Bacteroidota</taxon>
        <taxon>Cytophagia</taxon>
        <taxon>Cytophagales</taxon>
        <taxon>Hymenobacteraceae</taxon>
        <taxon>Pontibacter</taxon>
    </lineage>
</organism>
<keyword evidence="1" id="KW-0812">Transmembrane</keyword>
<keyword evidence="1" id="KW-0472">Membrane</keyword>
<gene>
    <name evidence="3" type="ORF">ACFQ2O_10495</name>
</gene>
<feature type="domain" description="Urease accessory protein UreH-like transmembrane" evidence="2">
    <location>
        <begin position="5"/>
        <end position="198"/>
    </location>
</feature>
<proteinExistence type="predicted"/>
<dbReference type="Pfam" id="PF13386">
    <property type="entry name" value="DsbD_2"/>
    <property type="match status" value="1"/>
</dbReference>
<keyword evidence="1" id="KW-1133">Transmembrane helix</keyword>
<comment type="caution">
    <text evidence="3">The sequence shown here is derived from an EMBL/GenBank/DDBJ whole genome shotgun (WGS) entry which is preliminary data.</text>
</comment>
<evidence type="ECO:0000259" key="2">
    <source>
        <dbReference type="Pfam" id="PF13386"/>
    </source>
</evidence>
<feature type="transmembrane region" description="Helical" evidence="1">
    <location>
        <begin position="157"/>
        <end position="182"/>
    </location>
</feature>
<dbReference type="PANTHER" id="PTHR42208">
    <property type="entry name" value="HEAVY METAL TRANSPORTER-RELATED"/>
    <property type="match status" value="1"/>
</dbReference>
<dbReference type="RefSeq" id="WP_377527007.1">
    <property type="nucleotide sequence ID" value="NZ_JBHTLD010000081.1"/>
</dbReference>
<feature type="transmembrane region" description="Helical" evidence="1">
    <location>
        <begin position="194"/>
        <end position="217"/>
    </location>
</feature>
<dbReference type="PANTHER" id="PTHR42208:SF1">
    <property type="entry name" value="HEAVY METAL TRANSPORTER"/>
    <property type="match status" value="1"/>
</dbReference>
<feature type="transmembrane region" description="Helical" evidence="1">
    <location>
        <begin position="6"/>
        <end position="30"/>
    </location>
</feature>